<dbReference type="Gene3D" id="3.40.50.720">
    <property type="entry name" value="NAD(P)-binding Rossmann-like Domain"/>
    <property type="match status" value="1"/>
</dbReference>
<feature type="domain" description="Pyrroline-5-carboxylate reductase catalytic N-terminal" evidence="2">
    <location>
        <begin position="2"/>
        <end position="94"/>
    </location>
</feature>
<dbReference type="Pfam" id="PF03807">
    <property type="entry name" value="F420_oxidored"/>
    <property type="match status" value="1"/>
</dbReference>
<dbReference type="InterPro" id="IPR003421">
    <property type="entry name" value="Opine_DH"/>
</dbReference>
<dbReference type="InterPro" id="IPR013328">
    <property type="entry name" value="6PGD_dom2"/>
</dbReference>
<dbReference type="RefSeq" id="WP_379875856.1">
    <property type="nucleotide sequence ID" value="NZ_JBHUIP010000006.1"/>
</dbReference>
<comment type="caution">
    <text evidence="3">The sequence shown here is derived from an EMBL/GenBank/DDBJ whole genome shotgun (WGS) entry which is preliminary data.</text>
</comment>
<sequence length="355" mass="37737">MKVGIAGAGAIAFGYAALLTNNSHQVSLWSPSGRWQGEARKITGAIEGDFRFAACADAKELAANEVIVLALPANGHRPVFDALLPHLAAHHTIIISGHLSFAALYLAKKLAERGLQLPIAVWNTTVLTSKAQSESEIKIGALRGKVDMATLPASDAPRTHEVCTALFGDRFVLRDDLLTITLSNLNPQSHLGIALCNLTRIERGETWGQRTHITPAVGRLLEALDTERLAVATALGKSVRTVFEHQQMSFGVSGGSVAEMAQILAAQGKDPNGPKDINTRYVLEDTPFGLVPTVYLARIAGVAVPLHESGILILNACYGRDFASDNDLLPELSITDTAVLKRLAADGYPIGSASA</sequence>
<reference evidence="4" key="1">
    <citation type="journal article" date="2019" name="Int. J. Syst. Evol. Microbiol.">
        <title>The Global Catalogue of Microorganisms (GCM) 10K type strain sequencing project: providing services to taxonomists for standard genome sequencing and annotation.</title>
        <authorList>
            <consortium name="The Broad Institute Genomics Platform"/>
            <consortium name="The Broad Institute Genome Sequencing Center for Infectious Disease"/>
            <person name="Wu L."/>
            <person name="Ma J."/>
        </authorList>
    </citation>
    <scope>NUCLEOTIDE SEQUENCE [LARGE SCALE GENOMIC DNA]</scope>
    <source>
        <strain evidence="4">CGMCC 1.19062</strain>
    </source>
</reference>
<dbReference type="InterPro" id="IPR008927">
    <property type="entry name" value="6-PGluconate_DH-like_C_sf"/>
</dbReference>
<dbReference type="InterPro" id="IPR036291">
    <property type="entry name" value="NAD(P)-bd_dom_sf"/>
</dbReference>
<proteinExistence type="predicted"/>
<dbReference type="InterPro" id="IPR028939">
    <property type="entry name" value="P5C_Rdtase_cat_N"/>
</dbReference>
<evidence type="ECO:0000259" key="1">
    <source>
        <dbReference type="Pfam" id="PF02317"/>
    </source>
</evidence>
<gene>
    <name evidence="3" type="ORF">ACFSM5_08310</name>
</gene>
<evidence type="ECO:0000313" key="4">
    <source>
        <dbReference type="Proteomes" id="UP001597295"/>
    </source>
</evidence>
<protein>
    <submittedName>
        <fullName evidence="3">NAD/NADP octopine/nopaline dehydrogenase family protein</fullName>
    </submittedName>
</protein>
<dbReference type="Proteomes" id="UP001597295">
    <property type="component" value="Unassembled WGS sequence"/>
</dbReference>
<dbReference type="SUPFAM" id="SSF48179">
    <property type="entry name" value="6-phosphogluconate dehydrogenase C-terminal domain-like"/>
    <property type="match status" value="1"/>
</dbReference>
<keyword evidence="4" id="KW-1185">Reference proteome</keyword>
<dbReference type="SUPFAM" id="SSF51735">
    <property type="entry name" value="NAD(P)-binding Rossmann-fold domains"/>
    <property type="match status" value="1"/>
</dbReference>
<dbReference type="PANTHER" id="PTHR38015:SF1">
    <property type="entry name" value="OPINE DEHYDROGENASE DOMAIN-CONTAINING PROTEIN"/>
    <property type="match status" value="1"/>
</dbReference>
<dbReference type="Gene3D" id="1.10.1040.10">
    <property type="entry name" value="N-(1-d-carboxylethyl)-l-norvaline Dehydrogenase, domain 2"/>
    <property type="match status" value="1"/>
</dbReference>
<evidence type="ECO:0000313" key="3">
    <source>
        <dbReference type="EMBL" id="MFD2262887.1"/>
    </source>
</evidence>
<dbReference type="InterPro" id="IPR051729">
    <property type="entry name" value="Opine/Lysopine_DH"/>
</dbReference>
<dbReference type="EMBL" id="JBHUIP010000006">
    <property type="protein sequence ID" value="MFD2262887.1"/>
    <property type="molecule type" value="Genomic_DNA"/>
</dbReference>
<evidence type="ECO:0000259" key="2">
    <source>
        <dbReference type="Pfam" id="PF03807"/>
    </source>
</evidence>
<organism evidence="3 4">
    <name type="scientific">Lacibacterium aquatile</name>
    <dbReference type="NCBI Taxonomy" id="1168082"/>
    <lineage>
        <taxon>Bacteria</taxon>
        <taxon>Pseudomonadati</taxon>
        <taxon>Pseudomonadota</taxon>
        <taxon>Alphaproteobacteria</taxon>
        <taxon>Rhodospirillales</taxon>
        <taxon>Rhodospirillaceae</taxon>
    </lineage>
</organism>
<name>A0ABW5DPE5_9PROT</name>
<accession>A0ABW5DPE5</accession>
<dbReference type="PANTHER" id="PTHR38015">
    <property type="entry name" value="BLR6086 PROTEIN"/>
    <property type="match status" value="1"/>
</dbReference>
<dbReference type="Pfam" id="PF02317">
    <property type="entry name" value="Octopine_DH"/>
    <property type="match status" value="1"/>
</dbReference>
<feature type="domain" description="Opine dehydrogenase" evidence="1">
    <location>
        <begin position="175"/>
        <end position="316"/>
    </location>
</feature>